<dbReference type="InterPro" id="IPR006949">
    <property type="entry name" value="Barrel_Baseplate_J-like"/>
</dbReference>
<sequence length="391" mass="44575">MADYKKMFEKILHDNGMPIDENAIKTDFVNLVKNEGLITNTSKYSPFWRLISAIVIKPYIWIKNVFIETVLMNMFLMTATGKFLDLFANAVNLDRKTATFAAGEILFTKANKNQSVVVPAGTLISSPEINGVTYQLKTVQEYSIPAGVESARIHVIATLPGENYNLAAGYYRFLVEPIDGITVTNDDNWLISPGANIESDDDLRDRTKNQYNFVGHYHTDAVYRGIVTTITGISTRQVFFVHDAPRGPGTANLYLLLNDGVDSAYFIDRVNNYIMGQGYRGHGDDLRCFAIPDKKIDVSVTVYFERDQQPFDIDQYLMNIEHFIRCAFRQNNDYNVTQVNAYSRFSISKLNEEMHEQFSELHSIVFNIDDIVSELEVPRLRNLNVKYEVTE</sequence>
<feature type="domain" description="Baseplate protein J-like barrel" evidence="1">
    <location>
        <begin position="105"/>
        <end position="189"/>
    </location>
</feature>
<comment type="caution">
    <text evidence="2">The sequence shown here is derived from an EMBL/GenBank/DDBJ whole genome shotgun (WGS) entry which is preliminary data.</text>
</comment>
<dbReference type="Pfam" id="PF04865">
    <property type="entry name" value="Baseplate_J"/>
    <property type="match status" value="1"/>
</dbReference>
<dbReference type="AlphaFoldDB" id="A0A556RS69"/>
<evidence type="ECO:0000259" key="1">
    <source>
        <dbReference type="Pfam" id="PF04865"/>
    </source>
</evidence>
<dbReference type="PANTHER" id="PTHR37829">
    <property type="entry name" value="PHAGE-LIKE ELEMENT PBSX PROTEIN XKDT"/>
    <property type="match status" value="1"/>
</dbReference>
<evidence type="ECO:0000313" key="2">
    <source>
        <dbReference type="EMBL" id="TSJ91748.1"/>
    </source>
</evidence>
<gene>
    <name evidence="2" type="ORF">FPQ14_00325</name>
</gene>
<reference evidence="2 3" key="1">
    <citation type="submission" date="2019-07" db="EMBL/GenBank/DDBJ databases">
        <title>Gilliamella genomes.</title>
        <authorList>
            <person name="Zheng H."/>
        </authorList>
    </citation>
    <scope>NUCLEOTIDE SEQUENCE [LARGE SCALE GENOMIC DNA]</scope>
    <source>
        <strain evidence="2 3">W8131</strain>
    </source>
</reference>
<dbReference type="Proteomes" id="UP000319138">
    <property type="component" value="Unassembled WGS sequence"/>
</dbReference>
<accession>A0A556RS69</accession>
<organism evidence="2 3">
    <name type="scientific">Gilliamella apicola</name>
    <dbReference type="NCBI Taxonomy" id="1196095"/>
    <lineage>
        <taxon>Bacteria</taxon>
        <taxon>Pseudomonadati</taxon>
        <taxon>Pseudomonadota</taxon>
        <taxon>Gammaproteobacteria</taxon>
        <taxon>Orbales</taxon>
        <taxon>Orbaceae</taxon>
        <taxon>Gilliamella</taxon>
    </lineage>
</organism>
<protein>
    <recommendedName>
        <fullName evidence="1">Baseplate protein J-like barrel domain-containing protein</fullName>
    </recommendedName>
</protein>
<dbReference type="InterPro" id="IPR052399">
    <property type="entry name" value="Phage_Baseplate_Assmbl_Protein"/>
</dbReference>
<proteinExistence type="predicted"/>
<dbReference type="EMBL" id="VMHL01000001">
    <property type="protein sequence ID" value="TSJ91748.1"/>
    <property type="molecule type" value="Genomic_DNA"/>
</dbReference>
<dbReference type="PANTHER" id="PTHR37829:SF3">
    <property type="entry name" value="PROTEIN JAYE-RELATED"/>
    <property type="match status" value="1"/>
</dbReference>
<evidence type="ECO:0000313" key="3">
    <source>
        <dbReference type="Proteomes" id="UP000319138"/>
    </source>
</evidence>
<name>A0A556RS69_9GAMM</name>
<dbReference type="RefSeq" id="WP_144187423.1">
    <property type="nucleotide sequence ID" value="NZ_VMHL01000001.1"/>
</dbReference>